<dbReference type="KEGG" id="nsh:GXM_06540"/>
<name>A0A5P8WA38_9NOSO</name>
<gene>
    <name evidence="1" type="ORF">GXM_06540</name>
</gene>
<organism evidence="1 2">
    <name type="scientific">Nostoc sphaeroides CCNUC1</name>
    <dbReference type="NCBI Taxonomy" id="2653204"/>
    <lineage>
        <taxon>Bacteria</taxon>
        <taxon>Bacillati</taxon>
        <taxon>Cyanobacteriota</taxon>
        <taxon>Cyanophyceae</taxon>
        <taxon>Nostocales</taxon>
        <taxon>Nostocaceae</taxon>
        <taxon>Nostoc</taxon>
    </lineage>
</organism>
<reference evidence="1 2" key="1">
    <citation type="submission" date="2019-10" db="EMBL/GenBank/DDBJ databases">
        <title>Genomic and transcriptomic insights into the perfect genentic adaptation of a filamentous nitrogen-fixing cyanobacterium to rice fields.</title>
        <authorList>
            <person name="Chen Z."/>
        </authorList>
    </citation>
    <scope>NUCLEOTIDE SEQUENCE [LARGE SCALE GENOMIC DNA]</scope>
    <source>
        <strain evidence="1">CCNUC1</strain>
    </source>
</reference>
<sequence length="40" mass="4494">MPYKGGKQEDKSSSLPFIRAGLGWGKTFANDLELLLYSFQ</sequence>
<dbReference type="Proteomes" id="UP000326678">
    <property type="component" value="Chromosome Gxm1"/>
</dbReference>
<keyword evidence="2" id="KW-1185">Reference proteome</keyword>
<dbReference type="EMBL" id="CP045226">
    <property type="protein sequence ID" value="QFS49046.1"/>
    <property type="molecule type" value="Genomic_DNA"/>
</dbReference>
<dbReference type="AlphaFoldDB" id="A0A5P8WA38"/>
<evidence type="ECO:0000313" key="2">
    <source>
        <dbReference type="Proteomes" id="UP000326678"/>
    </source>
</evidence>
<protein>
    <submittedName>
        <fullName evidence="1">Uncharacterized protein</fullName>
    </submittedName>
</protein>
<accession>A0A5P8WA38</accession>
<proteinExistence type="predicted"/>
<evidence type="ECO:0000313" key="1">
    <source>
        <dbReference type="EMBL" id="QFS49046.1"/>
    </source>
</evidence>